<dbReference type="KEGG" id="dvi:26531054"/>
<feature type="domain" description="Myb/SANT-like DNA-binding" evidence="7">
    <location>
        <begin position="9"/>
        <end position="84"/>
    </location>
</feature>
<dbReference type="Pfam" id="PF13873">
    <property type="entry name" value="Myb_DNA-bind_5"/>
    <property type="match status" value="1"/>
</dbReference>
<dbReference type="GO" id="GO:0003677">
    <property type="term" value="F:DNA binding"/>
    <property type="evidence" value="ECO:0007669"/>
    <property type="project" value="UniProtKB-KW"/>
</dbReference>
<dbReference type="InterPro" id="IPR028002">
    <property type="entry name" value="Myb_DNA-bind_5"/>
</dbReference>
<evidence type="ECO:0000256" key="2">
    <source>
        <dbReference type="ARBA" id="ARBA00016807"/>
    </source>
</evidence>
<evidence type="ECO:0000256" key="6">
    <source>
        <dbReference type="ARBA" id="ARBA00025466"/>
    </source>
</evidence>
<accession>A0A0Q9WMW6</accession>
<dbReference type="InParanoid" id="A0A0Q9WMW6"/>
<evidence type="ECO:0000259" key="7">
    <source>
        <dbReference type="Pfam" id="PF13873"/>
    </source>
</evidence>
<evidence type="ECO:0000256" key="5">
    <source>
        <dbReference type="ARBA" id="ARBA00023163"/>
    </source>
</evidence>
<keyword evidence="5" id="KW-0804">Transcription</keyword>
<protein>
    <recommendedName>
        <fullName evidence="2">Regulatory protein zeste</fullName>
    </recommendedName>
</protein>
<dbReference type="AlphaFoldDB" id="A0A0Q9WMW6"/>
<evidence type="ECO:0000256" key="4">
    <source>
        <dbReference type="ARBA" id="ARBA00023125"/>
    </source>
</evidence>
<name>A0A0Q9WMW6_DROVI</name>
<dbReference type="EMBL" id="CH940650">
    <property type="protein sequence ID" value="KRF82817.1"/>
    <property type="molecule type" value="Genomic_DNA"/>
</dbReference>
<organism evidence="8 9">
    <name type="scientific">Drosophila virilis</name>
    <name type="common">Fruit fly</name>
    <dbReference type="NCBI Taxonomy" id="7244"/>
    <lineage>
        <taxon>Eukaryota</taxon>
        <taxon>Metazoa</taxon>
        <taxon>Ecdysozoa</taxon>
        <taxon>Arthropoda</taxon>
        <taxon>Hexapoda</taxon>
        <taxon>Insecta</taxon>
        <taxon>Pterygota</taxon>
        <taxon>Neoptera</taxon>
        <taxon>Endopterygota</taxon>
        <taxon>Diptera</taxon>
        <taxon>Brachycera</taxon>
        <taxon>Muscomorpha</taxon>
        <taxon>Ephydroidea</taxon>
        <taxon>Drosophilidae</taxon>
        <taxon>Drosophila</taxon>
    </lineage>
</organism>
<evidence type="ECO:0000256" key="1">
    <source>
        <dbReference type="ARBA" id="ARBA00011764"/>
    </source>
</evidence>
<reference evidence="8 9" key="1">
    <citation type="journal article" date="2007" name="Nature">
        <title>Evolution of genes and genomes on the Drosophila phylogeny.</title>
        <authorList>
            <consortium name="Drosophila 12 Genomes Consortium"/>
            <person name="Clark A.G."/>
            <person name="Eisen M.B."/>
            <person name="Smith D.R."/>
            <person name="Bergman C.M."/>
            <person name="Oliver B."/>
            <person name="Markow T.A."/>
            <person name="Kaufman T.C."/>
            <person name="Kellis M."/>
            <person name="Gelbart W."/>
            <person name="Iyer V.N."/>
            <person name="Pollard D.A."/>
            <person name="Sackton T.B."/>
            <person name="Larracuente A.M."/>
            <person name="Singh N.D."/>
            <person name="Abad J.P."/>
            <person name="Abt D.N."/>
            <person name="Adryan B."/>
            <person name="Aguade M."/>
            <person name="Akashi H."/>
            <person name="Anderson W.W."/>
            <person name="Aquadro C.F."/>
            <person name="Ardell D.H."/>
            <person name="Arguello R."/>
            <person name="Artieri C.G."/>
            <person name="Barbash D.A."/>
            <person name="Barker D."/>
            <person name="Barsanti P."/>
            <person name="Batterham P."/>
            <person name="Batzoglou S."/>
            <person name="Begun D."/>
            <person name="Bhutkar A."/>
            <person name="Blanco E."/>
            <person name="Bosak S.A."/>
            <person name="Bradley R.K."/>
            <person name="Brand A.D."/>
            <person name="Brent M.R."/>
            <person name="Brooks A.N."/>
            <person name="Brown R.H."/>
            <person name="Butlin R.K."/>
            <person name="Caggese C."/>
            <person name="Calvi B.R."/>
            <person name="Bernardo de Carvalho A."/>
            <person name="Caspi A."/>
            <person name="Castrezana S."/>
            <person name="Celniker S.E."/>
            <person name="Chang J.L."/>
            <person name="Chapple C."/>
            <person name="Chatterji S."/>
            <person name="Chinwalla A."/>
            <person name="Civetta A."/>
            <person name="Clifton S.W."/>
            <person name="Comeron J.M."/>
            <person name="Costello J.C."/>
            <person name="Coyne J.A."/>
            <person name="Daub J."/>
            <person name="David R.G."/>
            <person name="Delcher A.L."/>
            <person name="Delehaunty K."/>
            <person name="Do C.B."/>
            <person name="Ebling H."/>
            <person name="Edwards K."/>
            <person name="Eickbush T."/>
            <person name="Evans J.D."/>
            <person name="Filipski A."/>
            <person name="Findeiss S."/>
            <person name="Freyhult E."/>
            <person name="Fulton L."/>
            <person name="Fulton R."/>
            <person name="Garcia A.C."/>
            <person name="Gardiner A."/>
            <person name="Garfield D.A."/>
            <person name="Garvin B.E."/>
            <person name="Gibson G."/>
            <person name="Gilbert D."/>
            <person name="Gnerre S."/>
            <person name="Godfrey J."/>
            <person name="Good R."/>
            <person name="Gotea V."/>
            <person name="Gravely B."/>
            <person name="Greenberg A.J."/>
            <person name="Griffiths-Jones S."/>
            <person name="Gross S."/>
            <person name="Guigo R."/>
            <person name="Gustafson E.A."/>
            <person name="Haerty W."/>
            <person name="Hahn M.W."/>
            <person name="Halligan D.L."/>
            <person name="Halpern A.L."/>
            <person name="Halter G.M."/>
            <person name="Han M.V."/>
            <person name="Heger A."/>
            <person name="Hillier L."/>
            <person name="Hinrichs A.S."/>
            <person name="Holmes I."/>
            <person name="Hoskins R.A."/>
            <person name="Hubisz M.J."/>
            <person name="Hultmark D."/>
            <person name="Huntley M.A."/>
            <person name="Jaffe D.B."/>
            <person name="Jagadeeshan S."/>
            <person name="Jeck W.R."/>
            <person name="Johnson J."/>
            <person name="Jones C.D."/>
            <person name="Jordan W.C."/>
            <person name="Karpen G.H."/>
            <person name="Kataoka E."/>
            <person name="Keightley P.D."/>
            <person name="Kheradpour P."/>
            <person name="Kirkness E.F."/>
            <person name="Koerich L.B."/>
            <person name="Kristiansen K."/>
            <person name="Kudrna D."/>
            <person name="Kulathinal R.J."/>
            <person name="Kumar S."/>
            <person name="Kwok R."/>
            <person name="Lander E."/>
            <person name="Langley C.H."/>
            <person name="Lapoint R."/>
            <person name="Lazzaro B.P."/>
            <person name="Lee S.J."/>
            <person name="Levesque L."/>
            <person name="Li R."/>
            <person name="Lin C.F."/>
            <person name="Lin M.F."/>
            <person name="Lindblad-Toh K."/>
            <person name="Llopart A."/>
            <person name="Long M."/>
            <person name="Low L."/>
            <person name="Lozovsky E."/>
            <person name="Lu J."/>
            <person name="Luo M."/>
            <person name="Machado C.A."/>
            <person name="Makalowski W."/>
            <person name="Marzo M."/>
            <person name="Matsuda M."/>
            <person name="Matzkin L."/>
            <person name="McAllister B."/>
            <person name="McBride C.S."/>
            <person name="McKernan B."/>
            <person name="McKernan K."/>
            <person name="Mendez-Lago M."/>
            <person name="Minx P."/>
            <person name="Mollenhauer M.U."/>
            <person name="Montooth K."/>
            <person name="Mount S.M."/>
            <person name="Mu X."/>
            <person name="Myers E."/>
            <person name="Negre B."/>
            <person name="Newfeld S."/>
            <person name="Nielsen R."/>
            <person name="Noor M.A."/>
            <person name="O'Grady P."/>
            <person name="Pachter L."/>
            <person name="Papaceit M."/>
            <person name="Parisi M.J."/>
            <person name="Parisi M."/>
            <person name="Parts L."/>
            <person name="Pedersen J.S."/>
            <person name="Pesole G."/>
            <person name="Phillippy A.M."/>
            <person name="Ponting C.P."/>
            <person name="Pop M."/>
            <person name="Porcelli D."/>
            <person name="Powell J.R."/>
            <person name="Prohaska S."/>
            <person name="Pruitt K."/>
            <person name="Puig M."/>
            <person name="Quesneville H."/>
            <person name="Ram K.R."/>
            <person name="Rand D."/>
            <person name="Rasmussen M.D."/>
            <person name="Reed L.K."/>
            <person name="Reenan R."/>
            <person name="Reily A."/>
            <person name="Remington K.A."/>
            <person name="Rieger T.T."/>
            <person name="Ritchie M.G."/>
            <person name="Robin C."/>
            <person name="Rogers Y.H."/>
            <person name="Rohde C."/>
            <person name="Rozas J."/>
            <person name="Rubenfield M.J."/>
            <person name="Ruiz A."/>
            <person name="Russo S."/>
            <person name="Salzberg S.L."/>
            <person name="Sanchez-Gracia A."/>
            <person name="Saranga D.J."/>
            <person name="Sato H."/>
            <person name="Schaeffer S.W."/>
            <person name="Schatz M.C."/>
            <person name="Schlenke T."/>
            <person name="Schwartz R."/>
            <person name="Segarra C."/>
            <person name="Singh R.S."/>
            <person name="Sirot L."/>
            <person name="Sirota M."/>
            <person name="Sisneros N.B."/>
            <person name="Smith C.D."/>
            <person name="Smith T.F."/>
            <person name="Spieth J."/>
            <person name="Stage D.E."/>
            <person name="Stark A."/>
            <person name="Stephan W."/>
            <person name="Strausberg R.L."/>
            <person name="Strempel S."/>
            <person name="Sturgill D."/>
            <person name="Sutton G."/>
            <person name="Sutton G.G."/>
            <person name="Tao W."/>
            <person name="Teichmann S."/>
            <person name="Tobari Y.N."/>
            <person name="Tomimura Y."/>
            <person name="Tsolas J.M."/>
            <person name="Valente V.L."/>
            <person name="Venter E."/>
            <person name="Venter J.C."/>
            <person name="Vicario S."/>
            <person name="Vieira F.G."/>
            <person name="Vilella A.J."/>
            <person name="Villasante A."/>
            <person name="Walenz B."/>
            <person name="Wang J."/>
            <person name="Wasserman M."/>
            <person name="Watts T."/>
            <person name="Wilson D."/>
            <person name="Wilson R.K."/>
            <person name="Wing R.A."/>
            <person name="Wolfner M.F."/>
            <person name="Wong A."/>
            <person name="Wong G.K."/>
            <person name="Wu C.I."/>
            <person name="Wu G."/>
            <person name="Yamamoto D."/>
            <person name="Yang H.P."/>
            <person name="Yang S.P."/>
            <person name="Yorke J.A."/>
            <person name="Yoshida K."/>
            <person name="Zdobnov E."/>
            <person name="Zhang P."/>
            <person name="Zhang Y."/>
            <person name="Zimin A.V."/>
            <person name="Baldwin J."/>
            <person name="Abdouelleil A."/>
            <person name="Abdulkadir J."/>
            <person name="Abebe A."/>
            <person name="Abera B."/>
            <person name="Abreu J."/>
            <person name="Acer S.C."/>
            <person name="Aftuck L."/>
            <person name="Alexander A."/>
            <person name="An P."/>
            <person name="Anderson E."/>
            <person name="Anderson S."/>
            <person name="Arachi H."/>
            <person name="Azer M."/>
            <person name="Bachantsang P."/>
            <person name="Barry A."/>
            <person name="Bayul T."/>
            <person name="Berlin A."/>
            <person name="Bessette D."/>
            <person name="Bloom T."/>
            <person name="Blye J."/>
            <person name="Boguslavskiy L."/>
            <person name="Bonnet C."/>
            <person name="Boukhgalter B."/>
            <person name="Bourzgui I."/>
            <person name="Brown A."/>
            <person name="Cahill P."/>
            <person name="Channer S."/>
            <person name="Cheshatsang Y."/>
            <person name="Chuda L."/>
            <person name="Citroen M."/>
            <person name="Collymore A."/>
            <person name="Cooke P."/>
            <person name="Costello M."/>
            <person name="D'Aco K."/>
            <person name="Daza R."/>
            <person name="De Haan G."/>
            <person name="DeGray S."/>
            <person name="DeMaso C."/>
            <person name="Dhargay N."/>
            <person name="Dooley K."/>
            <person name="Dooley E."/>
            <person name="Doricent M."/>
            <person name="Dorje P."/>
            <person name="Dorjee K."/>
            <person name="Dupes A."/>
            <person name="Elong R."/>
            <person name="Falk J."/>
            <person name="Farina A."/>
            <person name="Faro S."/>
            <person name="Ferguson D."/>
            <person name="Fisher S."/>
            <person name="Foley C.D."/>
            <person name="Franke A."/>
            <person name="Friedrich D."/>
            <person name="Gadbois L."/>
            <person name="Gearin G."/>
            <person name="Gearin C.R."/>
            <person name="Giannoukos G."/>
            <person name="Goode T."/>
            <person name="Graham J."/>
            <person name="Grandbois E."/>
            <person name="Grewal S."/>
            <person name="Gyaltsen K."/>
            <person name="Hafez N."/>
            <person name="Hagos B."/>
            <person name="Hall J."/>
            <person name="Henson C."/>
            <person name="Hollinger A."/>
            <person name="Honan T."/>
            <person name="Huard M.D."/>
            <person name="Hughes L."/>
            <person name="Hurhula B."/>
            <person name="Husby M.E."/>
            <person name="Kamat A."/>
            <person name="Kanga B."/>
            <person name="Kashin S."/>
            <person name="Khazanovich D."/>
            <person name="Kisner P."/>
            <person name="Lance K."/>
            <person name="Lara M."/>
            <person name="Lee W."/>
            <person name="Lennon N."/>
            <person name="Letendre F."/>
            <person name="LeVine R."/>
            <person name="Lipovsky A."/>
            <person name="Liu X."/>
            <person name="Liu J."/>
            <person name="Liu S."/>
            <person name="Lokyitsang T."/>
            <person name="Lokyitsang Y."/>
            <person name="Lubonja R."/>
            <person name="Lui A."/>
            <person name="MacDonald P."/>
            <person name="Magnisalis V."/>
            <person name="Maru K."/>
            <person name="Matthews C."/>
            <person name="McCusker W."/>
            <person name="McDonough S."/>
            <person name="Mehta T."/>
            <person name="Meldrim J."/>
            <person name="Meneus L."/>
            <person name="Mihai O."/>
            <person name="Mihalev A."/>
            <person name="Mihova T."/>
            <person name="Mittelman R."/>
            <person name="Mlenga V."/>
            <person name="Montmayeur A."/>
            <person name="Mulrain L."/>
            <person name="Navidi A."/>
            <person name="Naylor J."/>
            <person name="Negash T."/>
            <person name="Nguyen T."/>
            <person name="Nguyen N."/>
            <person name="Nicol R."/>
            <person name="Norbu C."/>
            <person name="Norbu N."/>
            <person name="Novod N."/>
            <person name="O'Neill B."/>
            <person name="Osman S."/>
            <person name="Markiewicz E."/>
            <person name="Oyono O.L."/>
            <person name="Patti C."/>
            <person name="Phunkhang P."/>
            <person name="Pierre F."/>
            <person name="Priest M."/>
            <person name="Raghuraman S."/>
            <person name="Rege F."/>
            <person name="Reyes R."/>
            <person name="Rise C."/>
            <person name="Rogov P."/>
            <person name="Ross K."/>
            <person name="Ryan E."/>
            <person name="Settipalli S."/>
            <person name="Shea T."/>
            <person name="Sherpa N."/>
            <person name="Shi L."/>
            <person name="Shih D."/>
            <person name="Sparrow T."/>
            <person name="Spaulding J."/>
            <person name="Stalker J."/>
            <person name="Stange-Thomann N."/>
            <person name="Stavropoulos S."/>
            <person name="Stone C."/>
            <person name="Strader C."/>
            <person name="Tesfaye S."/>
            <person name="Thomson T."/>
            <person name="Thoulutsang Y."/>
            <person name="Thoulutsang D."/>
            <person name="Topham K."/>
            <person name="Topping I."/>
            <person name="Tsamla T."/>
            <person name="Vassiliev H."/>
            <person name="Vo A."/>
            <person name="Wangchuk T."/>
            <person name="Wangdi T."/>
            <person name="Weiand M."/>
            <person name="Wilkinson J."/>
            <person name="Wilson A."/>
            <person name="Yadav S."/>
            <person name="Young G."/>
            <person name="Yu Q."/>
            <person name="Zembek L."/>
            <person name="Zhong D."/>
            <person name="Zimmer A."/>
            <person name="Zwirko Z."/>
            <person name="Jaffe D.B."/>
            <person name="Alvarez P."/>
            <person name="Brockman W."/>
            <person name="Butler J."/>
            <person name="Chin C."/>
            <person name="Gnerre S."/>
            <person name="Grabherr M."/>
            <person name="Kleber M."/>
            <person name="Mauceli E."/>
            <person name="MacCallum I."/>
        </authorList>
    </citation>
    <scope>NUCLEOTIDE SEQUENCE [LARGE SCALE GENOMIC DNA]</scope>
    <source>
        <strain evidence="9">Tucson 15010-1051.87</strain>
    </source>
</reference>
<dbReference type="OrthoDB" id="3066195at2759"/>
<sequence>MSSEEKKKRGKNFTAEEEQVLMELLEERKNILENKKSDAATWKQKEQAWEEMADTFYTRTGIRREWKALRDKFINMKRRSKVELGEDKTHSFRMGTGKFIALMGDSTAGLSNQFDSDASNVPNDMSFEGEDDMFASSTDAHDVANISAHKEVMASTSVDWPSWNPRTLRSLDEEKIKLVLLQQDFYKGENLRAQEKHDHEMLKEKIKLDQEVQEGKLRIEMMELEILEKRARLDLK</sequence>
<dbReference type="PANTHER" id="PTHR21411:SF0">
    <property type="entry name" value="REGULATORY PROTEIN ZESTE"/>
    <property type="match status" value="1"/>
</dbReference>
<dbReference type="FunCoup" id="A0A0Q9WMW6">
    <property type="interactions" value="10"/>
</dbReference>
<evidence type="ECO:0000313" key="9">
    <source>
        <dbReference type="Proteomes" id="UP000008792"/>
    </source>
</evidence>
<keyword evidence="9" id="KW-1185">Reference proteome</keyword>
<keyword evidence="3" id="KW-0805">Transcription regulation</keyword>
<keyword evidence="4" id="KW-0238">DNA-binding</keyword>
<evidence type="ECO:0000313" key="8">
    <source>
        <dbReference type="EMBL" id="KRF82817.1"/>
    </source>
</evidence>
<proteinExistence type="predicted"/>
<dbReference type="Proteomes" id="UP000008792">
    <property type="component" value="Unassembled WGS sequence"/>
</dbReference>
<gene>
    <name evidence="8" type="primary">Dvir\GJ26284</name>
    <name evidence="8" type="ORF">Dvir_GJ26284</name>
</gene>
<comment type="function">
    <text evidence="6">Involved in transvection phenomena (= synapsis-dependent gene expression), where the synaptic pairing of chromosomes carrying genes with which zeste interacts influences the expression of these genes. Zeste binds to DNA and stimulates transcription from a nearby promoter.</text>
</comment>
<comment type="subunit">
    <text evidence="1">Self-associates forming complexes of several hundred monomers.</text>
</comment>
<dbReference type="PANTHER" id="PTHR21411">
    <property type="entry name" value="APONTIC"/>
    <property type="match status" value="1"/>
</dbReference>
<evidence type="ECO:0000256" key="3">
    <source>
        <dbReference type="ARBA" id="ARBA00023015"/>
    </source>
</evidence>